<dbReference type="AlphaFoldDB" id="Q9PGD8"/>
<accession>Q9PGD8</accession>
<evidence type="ECO:0000313" key="1">
    <source>
        <dbReference type="EMBL" id="AAF83174.1"/>
    </source>
</evidence>
<sequence length="90" mass="10853">MYSSTPHFTNEHFGYSKKYITLRLRVKYDSTTIQHIDSRHILRNSHTTQGQRNPWIRLHDNNKQIQRKSKLRQINTQKARFISNIQRTSS</sequence>
<gene>
    <name evidence="1" type="ordered locus">XF_0364</name>
</gene>
<dbReference type="Proteomes" id="UP000000812">
    <property type="component" value="Chromosome"/>
</dbReference>
<dbReference type="PIR" id="C82815">
    <property type="entry name" value="C82815"/>
</dbReference>
<dbReference type="KEGG" id="xfa:XF_0364"/>
<proteinExistence type="predicted"/>
<evidence type="ECO:0000313" key="2">
    <source>
        <dbReference type="Proteomes" id="UP000000812"/>
    </source>
</evidence>
<name>Q9PGD8_XYLFA</name>
<reference evidence="1 2" key="1">
    <citation type="journal article" date="2000" name="Nature">
        <title>The genome sequence of the plant pathogen Xylella fastidiosa.</title>
        <authorList>
            <person name="Simpson A.J."/>
            <person name="Reinach F.C."/>
            <person name="Arruda P."/>
            <person name="Abreu F.A."/>
            <person name="Acencio M."/>
            <person name="Alvarenga R."/>
            <person name="Alves L.M."/>
            <person name="Araya J.E."/>
            <person name="Baia G.S."/>
            <person name="Baptista C.S."/>
            <person name="Barros M.H."/>
            <person name="Bonaccorsi E.D."/>
            <person name="Bordin S."/>
            <person name="Bove J.M."/>
            <person name="Briones M.R."/>
            <person name="Bueno M.R."/>
            <person name="Camargo A.A."/>
            <person name="Camargo L.E."/>
            <person name="Carraro D.M."/>
            <person name="Carrer H."/>
            <person name="Colauto N.B."/>
            <person name="Colombo C."/>
            <person name="Costa F.F."/>
            <person name="Costa M.C."/>
            <person name="Costa-Neto C.M."/>
            <person name="Coutinho L.L."/>
            <person name="Cristofani M."/>
            <person name="Dias-Neto E."/>
            <person name="Docena C."/>
            <person name="El-Dorry H."/>
            <person name="Facincani A.P."/>
            <person name="Ferreira A.J."/>
            <person name="Ferreira V.C."/>
            <person name="Ferro J.A."/>
            <person name="Fraga J.S."/>
            <person name="Franca S.C."/>
            <person name="Franco M.C."/>
            <person name="Frohme M."/>
            <person name="Furlan L.R."/>
            <person name="Garnier M."/>
            <person name="Goldman G.H."/>
            <person name="Goldman M.H."/>
            <person name="Gomes S.L."/>
            <person name="Gruber A."/>
            <person name="Ho P.L."/>
            <person name="Hoheisel J.D."/>
            <person name="Junqueira M.L."/>
            <person name="Kemper E.L."/>
            <person name="Kitajima J.P."/>
            <person name="Krieger J.E."/>
            <person name="Kuramae E.E."/>
            <person name="Laigret F."/>
            <person name="Lambais M.R."/>
            <person name="Leite L.C."/>
            <person name="Lemos E.G."/>
            <person name="Lemos M.V."/>
            <person name="Lopes S.A."/>
            <person name="Lopes C.R."/>
            <person name="Machado J.A."/>
            <person name="Machado M.A."/>
            <person name="Madeira A.M."/>
            <person name="Madeira H.M."/>
            <person name="Marino C.L."/>
            <person name="Marques M.V."/>
            <person name="Martins E.A."/>
            <person name="Martins E.M."/>
            <person name="Matsukuma A.Y."/>
            <person name="Menck C.F."/>
            <person name="Miracca E.C."/>
            <person name="Miyaki C.Y."/>
            <person name="Monteriro-Vitorello C.B."/>
            <person name="Moon D.H."/>
            <person name="Nagai M.A."/>
            <person name="Nascimento A.L."/>
            <person name="Netto L.E."/>
            <person name="Nhani A.Jr."/>
            <person name="Nobrega F.G."/>
            <person name="Nunes L.R."/>
            <person name="Oliveira M.A."/>
            <person name="de Oliveira M.C."/>
            <person name="de Oliveira R.C."/>
            <person name="Palmieri D.A."/>
            <person name="Paris A."/>
            <person name="Peixoto B.R."/>
            <person name="Pereira G.A."/>
            <person name="Pereira H.A.Jr."/>
            <person name="Pesquero J.B."/>
            <person name="Quaggio R.B."/>
            <person name="Roberto P.G."/>
            <person name="Rodrigues V."/>
            <person name="de M Rosa A.J."/>
            <person name="de Rosa V.E.Jr."/>
            <person name="de Sa R.G."/>
            <person name="Santelli R.V."/>
            <person name="Sawasaki H.E."/>
            <person name="da Silva A.C."/>
            <person name="da Silva A.M."/>
            <person name="da Silva F.R."/>
            <person name="da Silva W.A.Jr."/>
            <person name="da Silveira J.F."/>
            <person name="Silvestri M.L."/>
            <person name="Siqueira W.J."/>
            <person name="de Souza A.A."/>
            <person name="de Souza A.P."/>
            <person name="Terenzi M.F."/>
            <person name="Truffi D."/>
            <person name="Tsai S.M."/>
            <person name="Tsuhako M.H."/>
            <person name="Vallada H."/>
            <person name="Van Sluys M.A."/>
            <person name="Verjovski-Almeida S."/>
            <person name="Vettore A.L."/>
            <person name="Zago M.A."/>
            <person name="Zatz M."/>
            <person name="Meidanis J."/>
            <person name="Setubal J.C."/>
        </authorList>
    </citation>
    <scope>NUCLEOTIDE SEQUENCE [LARGE SCALE GENOMIC DNA]</scope>
    <source>
        <strain evidence="1 2">9a5c</strain>
    </source>
</reference>
<organism evidence="1 2">
    <name type="scientific">Xylella fastidiosa (strain 9a5c)</name>
    <dbReference type="NCBI Taxonomy" id="160492"/>
    <lineage>
        <taxon>Bacteria</taxon>
        <taxon>Pseudomonadati</taxon>
        <taxon>Pseudomonadota</taxon>
        <taxon>Gammaproteobacteria</taxon>
        <taxon>Lysobacterales</taxon>
        <taxon>Lysobacteraceae</taxon>
        <taxon>Xylella</taxon>
    </lineage>
</organism>
<dbReference type="HOGENOM" id="CLU_2440120_0_0_6"/>
<dbReference type="EMBL" id="AE003849">
    <property type="protein sequence ID" value="AAF83174.1"/>
    <property type="molecule type" value="Genomic_DNA"/>
</dbReference>
<protein>
    <submittedName>
        <fullName evidence="1">Uncharacterized protein</fullName>
    </submittedName>
</protein>